<evidence type="ECO:0000256" key="5">
    <source>
        <dbReference type="ARBA" id="ARBA00022553"/>
    </source>
</evidence>
<dbReference type="GO" id="GO:0000155">
    <property type="term" value="F:phosphorelay sensor kinase activity"/>
    <property type="evidence" value="ECO:0007669"/>
    <property type="project" value="InterPro"/>
</dbReference>
<dbReference type="PANTHER" id="PTHR43047">
    <property type="entry name" value="TWO-COMPONENT HISTIDINE PROTEIN KINASE"/>
    <property type="match status" value="1"/>
</dbReference>
<evidence type="ECO:0000256" key="6">
    <source>
        <dbReference type="ARBA" id="ARBA00022679"/>
    </source>
</evidence>
<organism evidence="13 14">
    <name type="scientific">Hyella patelloides LEGE 07179</name>
    <dbReference type="NCBI Taxonomy" id="945734"/>
    <lineage>
        <taxon>Bacteria</taxon>
        <taxon>Bacillati</taxon>
        <taxon>Cyanobacteriota</taxon>
        <taxon>Cyanophyceae</taxon>
        <taxon>Pleurocapsales</taxon>
        <taxon>Hyellaceae</taxon>
        <taxon>Hyella</taxon>
    </lineage>
</organism>
<dbReference type="Gene3D" id="3.30.565.10">
    <property type="entry name" value="Histidine kinase-like ATPase, C-terminal domain"/>
    <property type="match status" value="1"/>
</dbReference>
<keyword evidence="5" id="KW-0597">Phosphoprotein</keyword>
<dbReference type="SMART" id="SM00388">
    <property type="entry name" value="HisKA"/>
    <property type="match status" value="1"/>
</dbReference>
<evidence type="ECO:0000259" key="12">
    <source>
        <dbReference type="PROSITE" id="PS50885"/>
    </source>
</evidence>
<dbReference type="Pfam" id="PF00672">
    <property type="entry name" value="HAMP"/>
    <property type="match status" value="1"/>
</dbReference>
<dbReference type="SUPFAM" id="SSF55874">
    <property type="entry name" value="ATPase domain of HSP90 chaperone/DNA topoisomerase II/histidine kinase"/>
    <property type="match status" value="1"/>
</dbReference>
<dbReference type="GO" id="GO:0009927">
    <property type="term" value="F:histidine phosphotransfer kinase activity"/>
    <property type="evidence" value="ECO:0007669"/>
    <property type="project" value="TreeGrafter"/>
</dbReference>
<evidence type="ECO:0000256" key="3">
    <source>
        <dbReference type="ARBA" id="ARBA00006402"/>
    </source>
</evidence>
<dbReference type="Proteomes" id="UP000320055">
    <property type="component" value="Unassembled WGS sequence"/>
</dbReference>
<dbReference type="SMART" id="SM00304">
    <property type="entry name" value="HAMP"/>
    <property type="match status" value="1"/>
</dbReference>
<keyword evidence="14" id="KW-1185">Reference proteome</keyword>
<dbReference type="InterPro" id="IPR005467">
    <property type="entry name" value="His_kinase_dom"/>
</dbReference>
<keyword evidence="8" id="KW-0902">Two-component regulatory system</keyword>
<dbReference type="InterPro" id="IPR004358">
    <property type="entry name" value="Sig_transdc_His_kin-like_C"/>
</dbReference>
<dbReference type="InterPro" id="IPR003660">
    <property type="entry name" value="HAMP_dom"/>
</dbReference>
<protein>
    <recommendedName>
        <fullName evidence="9">Circadian input-output histidine kinase CikA</fullName>
        <ecNumber evidence="4">2.7.13.3</ecNumber>
    </recommendedName>
</protein>
<keyword evidence="10" id="KW-0472">Membrane</keyword>
<evidence type="ECO:0000256" key="10">
    <source>
        <dbReference type="SAM" id="Phobius"/>
    </source>
</evidence>
<accession>A0A563VV76</accession>
<keyword evidence="7 13" id="KW-0418">Kinase</keyword>
<feature type="transmembrane region" description="Helical" evidence="10">
    <location>
        <begin position="175"/>
        <end position="196"/>
    </location>
</feature>
<name>A0A563VV76_9CYAN</name>
<dbReference type="InterPro" id="IPR003661">
    <property type="entry name" value="HisK_dim/P_dom"/>
</dbReference>
<dbReference type="SMART" id="SM00387">
    <property type="entry name" value="HATPase_c"/>
    <property type="match status" value="1"/>
</dbReference>
<reference evidence="13 14" key="1">
    <citation type="submission" date="2019-01" db="EMBL/GenBank/DDBJ databases">
        <authorList>
            <person name="Brito A."/>
        </authorList>
    </citation>
    <scope>NUCLEOTIDE SEQUENCE [LARGE SCALE GENOMIC DNA]</scope>
    <source>
        <strain evidence="13">1</strain>
    </source>
</reference>
<evidence type="ECO:0000256" key="2">
    <source>
        <dbReference type="ARBA" id="ARBA00004370"/>
    </source>
</evidence>
<comment type="catalytic activity">
    <reaction evidence="1">
        <text>ATP + protein L-histidine = ADP + protein N-phospho-L-histidine.</text>
        <dbReference type="EC" id="2.7.13.3"/>
    </reaction>
</comment>
<dbReference type="InterPro" id="IPR036890">
    <property type="entry name" value="HATPase_C_sf"/>
</dbReference>
<dbReference type="Gene3D" id="6.10.340.10">
    <property type="match status" value="1"/>
</dbReference>
<comment type="subcellular location">
    <subcellularLocation>
        <location evidence="2">Membrane</location>
    </subcellularLocation>
</comment>
<keyword evidence="10" id="KW-0812">Transmembrane</keyword>
<dbReference type="OrthoDB" id="5389090at2"/>
<evidence type="ECO:0000313" key="13">
    <source>
        <dbReference type="EMBL" id="VEP15181.1"/>
    </source>
</evidence>
<evidence type="ECO:0000256" key="1">
    <source>
        <dbReference type="ARBA" id="ARBA00000085"/>
    </source>
</evidence>
<dbReference type="FunFam" id="3.30.565.10:FF:000010">
    <property type="entry name" value="Sensor histidine kinase RcsC"/>
    <property type="match status" value="1"/>
</dbReference>
<dbReference type="CDD" id="cd00082">
    <property type="entry name" value="HisKA"/>
    <property type="match status" value="1"/>
</dbReference>
<dbReference type="SUPFAM" id="SSF47384">
    <property type="entry name" value="Homodimeric domain of signal transducing histidine kinase"/>
    <property type="match status" value="1"/>
</dbReference>
<dbReference type="PRINTS" id="PR00344">
    <property type="entry name" value="BCTRLSENSOR"/>
</dbReference>
<evidence type="ECO:0000256" key="4">
    <source>
        <dbReference type="ARBA" id="ARBA00012438"/>
    </source>
</evidence>
<evidence type="ECO:0000313" key="14">
    <source>
        <dbReference type="Proteomes" id="UP000320055"/>
    </source>
</evidence>
<evidence type="ECO:0000256" key="7">
    <source>
        <dbReference type="ARBA" id="ARBA00022777"/>
    </source>
</evidence>
<dbReference type="SUPFAM" id="SSF158472">
    <property type="entry name" value="HAMP domain-like"/>
    <property type="match status" value="1"/>
</dbReference>
<proteinExistence type="inferred from homology"/>
<dbReference type="AlphaFoldDB" id="A0A563VV76"/>
<comment type="similarity">
    <text evidence="3">In the N-terminal section; belongs to the phytochrome family.</text>
</comment>
<evidence type="ECO:0000256" key="9">
    <source>
        <dbReference type="ARBA" id="ARBA00074306"/>
    </source>
</evidence>
<dbReference type="RefSeq" id="WP_144873943.1">
    <property type="nucleotide sequence ID" value="NZ_LR214051.1"/>
</dbReference>
<dbReference type="Pfam" id="PF00512">
    <property type="entry name" value="HisKA"/>
    <property type="match status" value="1"/>
</dbReference>
<dbReference type="PROSITE" id="PS50885">
    <property type="entry name" value="HAMP"/>
    <property type="match status" value="1"/>
</dbReference>
<feature type="domain" description="HAMP" evidence="12">
    <location>
        <begin position="198"/>
        <end position="250"/>
    </location>
</feature>
<dbReference type="GO" id="GO:0005886">
    <property type="term" value="C:plasma membrane"/>
    <property type="evidence" value="ECO:0007669"/>
    <property type="project" value="TreeGrafter"/>
</dbReference>
<keyword evidence="10" id="KW-1133">Transmembrane helix</keyword>
<evidence type="ECO:0000256" key="8">
    <source>
        <dbReference type="ARBA" id="ARBA00023012"/>
    </source>
</evidence>
<dbReference type="Gene3D" id="1.10.287.130">
    <property type="match status" value="1"/>
</dbReference>
<sequence>MLNRHKLHQKYQNSIAFRYLSIATIFLMVIQLIISGIQNKRLYRQEAERLAEKVETEAIFLSTVAQNAFLRSDLITLRDLSRHSIKDRDVVYSLFVNRNQEILAHHIQENIIVNQNVLNSKKSLESAQDLINTIKTDRTIIEVSQPVKMGNRNLGEVRLAYSVLNLKRELNILSLLDFAYAILVSILFATLTLIIFNNQILLPLKKIKQLAKEFAVGNLEQRITLERQDEIGELGDALNSMASQFQYTISNLEKVMDEALIAEKAKSRFLGKMSHELKTPLNGIIGFTQLMQQDSGTTTDQIESLNIIEQNSLHLLGLINDVLEITKIETGKTSLNISKFEFYNFLKSLEQMFSFKAQEKNINLVFNIDDTVPKYLENDEDKLRQVIANLLDNSIKFTKQGSVSLTVKHKTDESNNSTHNLYFKIKDTGRGISPEEIDNLFVAFAQTESGSKTSEGMGLGLPMSRQLIQLMGGEIAIKSEVNQGTVIRFSIPITEIDVTDLNLPPSYDSEFESLEADSMESQFFYDSGSSYDLTRKKLTVMPQEWLLELQDSTIKVDNDLIFAVLERIPNQDQDLKKALMDLIDNFRYDSILELTDDALSKK</sequence>
<keyword evidence="6 13" id="KW-0808">Transferase</keyword>
<evidence type="ECO:0000259" key="11">
    <source>
        <dbReference type="PROSITE" id="PS50109"/>
    </source>
</evidence>
<dbReference type="CDD" id="cd06225">
    <property type="entry name" value="HAMP"/>
    <property type="match status" value="1"/>
</dbReference>
<dbReference type="EMBL" id="CAACVJ010000238">
    <property type="protein sequence ID" value="VEP15181.1"/>
    <property type="molecule type" value="Genomic_DNA"/>
</dbReference>
<dbReference type="PROSITE" id="PS50109">
    <property type="entry name" value="HIS_KIN"/>
    <property type="match status" value="1"/>
</dbReference>
<feature type="domain" description="Histidine kinase" evidence="11">
    <location>
        <begin position="272"/>
        <end position="495"/>
    </location>
</feature>
<dbReference type="InterPro" id="IPR036097">
    <property type="entry name" value="HisK_dim/P_sf"/>
</dbReference>
<dbReference type="Pfam" id="PF02518">
    <property type="entry name" value="HATPase_c"/>
    <property type="match status" value="1"/>
</dbReference>
<dbReference type="EC" id="2.7.13.3" evidence="4"/>
<gene>
    <name evidence="13" type="ORF">H1P_3120006</name>
</gene>
<dbReference type="CDD" id="cd16922">
    <property type="entry name" value="HATPase_EvgS-ArcB-TorS-like"/>
    <property type="match status" value="1"/>
</dbReference>
<dbReference type="PANTHER" id="PTHR43047:SF72">
    <property type="entry name" value="OSMOSENSING HISTIDINE PROTEIN KINASE SLN1"/>
    <property type="match status" value="1"/>
</dbReference>
<feature type="transmembrane region" description="Helical" evidence="10">
    <location>
        <begin position="15"/>
        <end position="34"/>
    </location>
</feature>
<dbReference type="InterPro" id="IPR003594">
    <property type="entry name" value="HATPase_dom"/>
</dbReference>